<dbReference type="AlphaFoldDB" id="A0AAE0XTD0"/>
<reference evidence="2" key="1">
    <citation type="journal article" date="2023" name="G3 (Bethesda)">
        <title>A reference genome for the long-term kleptoplast-retaining sea slug Elysia crispata morphotype clarki.</title>
        <authorList>
            <person name="Eastman K.E."/>
            <person name="Pendleton A.L."/>
            <person name="Shaikh M.A."/>
            <person name="Suttiyut T."/>
            <person name="Ogas R."/>
            <person name="Tomko P."/>
            <person name="Gavelis G."/>
            <person name="Widhalm J.R."/>
            <person name="Wisecaver J.H."/>
        </authorList>
    </citation>
    <scope>NUCLEOTIDE SEQUENCE</scope>
    <source>
        <strain evidence="2">ECLA1</strain>
    </source>
</reference>
<protein>
    <submittedName>
        <fullName evidence="2">Uncharacterized protein</fullName>
    </submittedName>
</protein>
<evidence type="ECO:0000256" key="1">
    <source>
        <dbReference type="SAM" id="SignalP"/>
    </source>
</evidence>
<name>A0AAE0XTD0_9GAST</name>
<comment type="caution">
    <text evidence="2">The sequence shown here is derived from an EMBL/GenBank/DDBJ whole genome shotgun (WGS) entry which is preliminary data.</text>
</comment>
<organism evidence="2 3">
    <name type="scientific">Elysia crispata</name>
    <name type="common">lettuce slug</name>
    <dbReference type="NCBI Taxonomy" id="231223"/>
    <lineage>
        <taxon>Eukaryota</taxon>
        <taxon>Metazoa</taxon>
        <taxon>Spiralia</taxon>
        <taxon>Lophotrochozoa</taxon>
        <taxon>Mollusca</taxon>
        <taxon>Gastropoda</taxon>
        <taxon>Heterobranchia</taxon>
        <taxon>Euthyneura</taxon>
        <taxon>Panpulmonata</taxon>
        <taxon>Sacoglossa</taxon>
        <taxon>Placobranchoidea</taxon>
        <taxon>Plakobranchidae</taxon>
        <taxon>Elysia</taxon>
    </lineage>
</organism>
<feature type="chain" id="PRO_5042295002" evidence="1">
    <location>
        <begin position="19"/>
        <end position="107"/>
    </location>
</feature>
<gene>
    <name evidence="2" type="ORF">RRG08_018740</name>
</gene>
<feature type="signal peptide" evidence="1">
    <location>
        <begin position="1"/>
        <end position="18"/>
    </location>
</feature>
<dbReference type="Proteomes" id="UP001283361">
    <property type="component" value="Unassembled WGS sequence"/>
</dbReference>
<keyword evidence="1" id="KW-0732">Signal</keyword>
<sequence length="107" mass="11104">MKCAILLIVCALAAGAFAGALYGGYGAYDGYGVAPYGYGRGLYGYGGYAKGPAPLGKGVYGPEYGYRYSPGYGYGYGYGKRYTGYDGDGLSGAVNKGLASVGLHRRW</sequence>
<evidence type="ECO:0000313" key="3">
    <source>
        <dbReference type="Proteomes" id="UP001283361"/>
    </source>
</evidence>
<accession>A0AAE0XTD0</accession>
<dbReference type="EMBL" id="JAWDGP010007620">
    <property type="protein sequence ID" value="KAK3711259.1"/>
    <property type="molecule type" value="Genomic_DNA"/>
</dbReference>
<evidence type="ECO:0000313" key="2">
    <source>
        <dbReference type="EMBL" id="KAK3711259.1"/>
    </source>
</evidence>
<keyword evidence="3" id="KW-1185">Reference proteome</keyword>
<proteinExistence type="predicted"/>